<reference evidence="3" key="1">
    <citation type="submission" date="2016-10" db="EMBL/GenBank/DDBJ databases">
        <authorList>
            <person name="Varghese N."/>
            <person name="Submissions S."/>
        </authorList>
    </citation>
    <scope>NUCLEOTIDE SEQUENCE [LARGE SCALE GENOMIC DNA]</scope>
    <source>
        <strain evidence="3">NRRL B-51270</strain>
    </source>
</reference>
<sequence>MSKKMHVLSMIAAATGLALSGAAVAQSGEADLQVKQSKQFGEYIVDADGGALYLFTTDTQGQGSSKARSSCQDECLKVWPAYTIEGEPKVGDQLQQDLVSTFKRADGQTQVTYGGWPLYYFQKDSGANAPQGQDVHGFGGEWYLVAPDGSKVEKEQQQ</sequence>
<dbReference type="Pfam" id="PF03640">
    <property type="entry name" value="Lipoprotein_15"/>
    <property type="match status" value="2"/>
</dbReference>
<dbReference type="PANTHER" id="PTHR39335">
    <property type="entry name" value="BLL4220 PROTEIN"/>
    <property type="match status" value="1"/>
</dbReference>
<accession>A0A1H1N2K4</accession>
<dbReference type="OrthoDB" id="9800666at2"/>
<dbReference type="Proteomes" id="UP000243207">
    <property type="component" value="Chromosome I"/>
</dbReference>
<keyword evidence="3" id="KW-1185">Reference proteome</keyword>
<dbReference type="RefSeq" id="WP_093391746.1">
    <property type="nucleotide sequence ID" value="NZ_LT629736.1"/>
</dbReference>
<dbReference type="PANTHER" id="PTHR39335:SF1">
    <property type="entry name" value="BLL4220 PROTEIN"/>
    <property type="match status" value="1"/>
</dbReference>
<evidence type="ECO:0000313" key="3">
    <source>
        <dbReference type="Proteomes" id="UP000243207"/>
    </source>
</evidence>
<feature type="chain" id="PRO_5009255140" evidence="1">
    <location>
        <begin position="26"/>
        <end position="158"/>
    </location>
</feature>
<evidence type="ECO:0000313" key="2">
    <source>
        <dbReference type="EMBL" id="SDR93351.1"/>
    </source>
</evidence>
<dbReference type="InterPro" id="IPR005297">
    <property type="entry name" value="Lipoprotein_repeat"/>
</dbReference>
<gene>
    <name evidence="2" type="ORF">SAMN05216421_0595</name>
</gene>
<name>A0A1H1N2K4_9GAMM</name>
<dbReference type="EMBL" id="LT629736">
    <property type="protein sequence ID" value="SDR93351.1"/>
    <property type="molecule type" value="Genomic_DNA"/>
</dbReference>
<keyword evidence="2" id="KW-0449">Lipoprotein</keyword>
<protein>
    <submittedName>
        <fullName evidence="2">Predicted lipoprotein with conserved Yx(FWY)xxD motif</fullName>
    </submittedName>
</protein>
<dbReference type="AlphaFoldDB" id="A0A1H1N2K4"/>
<proteinExistence type="predicted"/>
<evidence type="ECO:0000256" key="1">
    <source>
        <dbReference type="SAM" id="SignalP"/>
    </source>
</evidence>
<organism evidence="2 3">
    <name type="scientific">Halopseudomonas xinjiangensis</name>
    <dbReference type="NCBI Taxonomy" id="487184"/>
    <lineage>
        <taxon>Bacteria</taxon>
        <taxon>Pseudomonadati</taxon>
        <taxon>Pseudomonadota</taxon>
        <taxon>Gammaproteobacteria</taxon>
        <taxon>Pseudomonadales</taxon>
        <taxon>Pseudomonadaceae</taxon>
        <taxon>Halopseudomonas</taxon>
    </lineage>
</organism>
<keyword evidence="1" id="KW-0732">Signal</keyword>
<dbReference type="GO" id="GO:0043448">
    <property type="term" value="P:alkane catabolic process"/>
    <property type="evidence" value="ECO:0007669"/>
    <property type="project" value="TreeGrafter"/>
</dbReference>
<feature type="signal peptide" evidence="1">
    <location>
        <begin position="1"/>
        <end position="25"/>
    </location>
</feature>